<dbReference type="Pfam" id="PF00440">
    <property type="entry name" value="TetR_N"/>
    <property type="match status" value="1"/>
</dbReference>
<dbReference type="AlphaFoldDB" id="A0A8S9T4G8"/>
<dbReference type="SUPFAM" id="SSF48498">
    <property type="entry name" value="Tetracyclin repressor-like, C-terminal domain"/>
    <property type="match status" value="1"/>
</dbReference>
<dbReference type="RefSeq" id="WP_050045949.1">
    <property type="nucleotide sequence ID" value="NZ_JHEG04000001.1"/>
</dbReference>
<dbReference type="OrthoDB" id="9796019at2"/>
<gene>
    <name evidence="7" type="ORF">DA73_0400018610</name>
</gene>
<dbReference type="InterPro" id="IPR036271">
    <property type="entry name" value="Tet_transcr_reg_TetR-rel_C_sf"/>
</dbReference>
<protein>
    <submittedName>
        <fullName evidence="7">TetR/AcrR family transcriptional regulator</fullName>
    </submittedName>
</protein>
<dbReference type="InterPro" id="IPR001647">
    <property type="entry name" value="HTH_TetR"/>
</dbReference>
<name>A0A8S9T4G8_9CYAN</name>
<dbReference type="Proteomes" id="UP000029738">
    <property type="component" value="Unassembled WGS sequence"/>
</dbReference>
<comment type="caution">
    <text evidence="7">The sequence shown here is derived from an EMBL/GenBank/DDBJ whole genome shotgun (WGS) entry which is preliminary data.</text>
</comment>
<keyword evidence="3" id="KW-0804">Transcription</keyword>
<dbReference type="InterPro" id="IPR009057">
    <property type="entry name" value="Homeodomain-like_sf"/>
</dbReference>
<feature type="region of interest" description="Disordered" evidence="5">
    <location>
        <begin position="1"/>
        <end position="29"/>
    </location>
</feature>
<dbReference type="GO" id="GO:0000976">
    <property type="term" value="F:transcription cis-regulatory region binding"/>
    <property type="evidence" value="ECO:0007669"/>
    <property type="project" value="TreeGrafter"/>
</dbReference>
<evidence type="ECO:0000256" key="4">
    <source>
        <dbReference type="PROSITE-ProRule" id="PRU00335"/>
    </source>
</evidence>
<evidence type="ECO:0000313" key="7">
    <source>
        <dbReference type="EMBL" id="KAF3887275.1"/>
    </source>
</evidence>
<keyword evidence="2 4" id="KW-0238">DNA-binding</keyword>
<dbReference type="Gene3D" id="1.10.10.60">
    <property type="entry name" value="Homeodomain-like"/>
    <property type="match status" value="1"/>
</dbReference>
<feature type="DNA-binding region" description="H-T-H motif" evidence="4">
    <location>
        <begin position="49"/>
        <end position="68"/>
    </location>
</feature>
<keyword evidence="8" id="KW-1185">Reference proteome</keyword>
<dbReference type="PROSITE" id="PS50977">
    <property type="entry name" value="HTH_TETR_2"/>
    <property type="match status" value="1"/>
</dbReference>
<dbReference type="EMBL" id="JHEG04000001">
    <property type="protein sequence ID" value="KAF3887275.1"/>
    <property type="molecule type" value="Genomic_DNA"/>
</dbReference>
<dbReference type="PANTHER" id="PTHR30055:SF148">
    <property type="entry name" value="TETR-FAMILY TRANSCRIPTIONAL REGULATOR"/>
    <property type="match status" value="1"/>
</dbReference>
<keyword evidence="1" id="KW-0805">Transcription regulation</keyword>
<proteinExistence type="predicted"/>
<dbReference type="SUPFAM" id="SSF46689">
    <property type="entry name" value="Homeodomain-like"/>
    <property type="match status" value="1"/>
</dbReference>
<feature type="domain" description="HTH tetR-type" evidence="6">
    <location>
        <begin position="26"/>
        <end position="86"/>
    </location>
</feature>
<dbReference type="PANTHER" id="PTHR30055">
    <property type="entry name" value="HTH-TYPE TRANSCRIPTIONAL REGULATOR RUTR"/>
    <property type="match status" value="1"/>
</dbReference>
<sequence length="207" mass="23120">MSQKVEHNRTQIKSSTKTPSTRRRNQHSHQAILKAASELLEEKGYGGVCIEAIASRAGVGKQTIYRWWSSKASVMMEAYAAQATSNIPTPDTGSVREDLYKILQQLFELLTKTSTGAAVAGLIAEAQIDPEVAEVFHERFVQSRRQATHTILERGIARRELRSDFNLEVAIDAIYGPVWYRLLLKHAPLDDAFARELVDLAMVGIQV</sequence>
<reference evidence="7" key="2">
    <citation type="submission" date="2019-11" db="EMBL/GenBank/DDBJ databases">
        <title>Improved Assembly of Tolypothrix boutellei genome.</title>
        <authorList>
            <person name="Sarangi A.N."/>
            <person name="Mukherjee M."/>
            <person name="Ghosh S."/>
            <person name="Singh D."/>
            <person name="Das A."/>
            <person name="Kant S."/>
            <person name="Prusty A."/>
            <person name="Tripathy S."/>
        </authorList>
    </citation>
    <scope>NUCLEOTIDE SEQUENCE</scope>
    <source>
        <strain evidence="7">VB521301</strain>
    </source>
</reference>
<dbReference type="Pfam" id="PF16859">
    <property type="entry name" value="TetR_C_11"/>
    <property type="match status" value="1"/>
</dbReference>
<evidence type="ECO:0000259" key="6">
    <source>
        <dbReference type="PROSITE" id="PS50977"/>
    </source>
</evidence>
<evidence type="ECO:0000313" key="8">
    <source>
        <dbReference type="Proteomes" id="UP000029738"/>
    </source>
</evidence>
<reference evidence="7" key="1">
    <citation type="journal article" date="2015" name="Genome Announc.">
        <title>Draft Genome Sequence of Tolypothrix boutellei Strain VB521301.</title>
        <authorList>
            <person name="Chandrababunaidu M.M."/>
            <person name="Singh D."/>
            <person name="Sen D."/>
            <person name="Bhan S."/>
            <person name="Das S."/>
            <person name="Gupta A."/>
            <person name="Adhikary S.P."/>
            <person name="Tripathy S."/>
        </authorList>
    </citation>
    <scope>NUCLEOTIDE SEQUENCE</scope>
    <source>
        <strain evidence="7">VB521301</strain>
    </source>
</reference>
<evidence type="ECO:0000256" key="2">
    <source>
        <dbReference type="ARBA" id="ARBA00023125"/>
    </source>
</evidence>
<accession>A0A8S9T4G8</accession>
<dbReference type="PRINTS" id="PR00455">
    <property type="entry name" value="HTHTETR"/>
</dbReference>
<evidence type="ECO:0000256" key="1">
    <source>
        <dbReference type="ARBA" id="ARBA00023015"/>
    </source>
</evidence>
<evidence type="ECO:0000256" key="3">
    <source>
        <dbReference type="ARBA" id="ARBA00023163"/>
    </source>
</evidence>
<dbReference type="InterPro" id="IPR050109">
    <property type="entry name" value="HTH-type_TetR-like_transc_reg"/>
</dbReference>
<organism evidence="7 8">
    <name type="scientific">Tolypothrix bouteillei VB521301</name>
    <dbReference type="NCBI Taxonomy" id="1479485"/>
    <lineage>
        <taxon>Bacteria</taxon>
        <taxon>Bacillati</taxon>
        <taxon>Cyanobacteriota</taxon>
        <taxon>Cyanophyceae</taxon>
        <taxon>Nostocales</taxon>
        <taxon>Tolypothrichaceae</taxon>
        <taxon>Tolypothrix</taxon>
    </lineage>
</organism>
<dbReference type="Gene3D" id="1.10.357.10">
    <property type="entry name" value="Tetracycline Repressor, domain 2"/>
    <property type="match status" value="1"/>
</dbReference>
<dbReference type="GO" id="GO:0003700">
    <property type="term" value="F:DNA-binding transcription factor activity"/>
    <property type="evidence" value="ECO:0007669"/>
    <property type="project" value="TreeGrafter"/>
</dbReference>
<evidence type="ECO:0000256" key="5">
    <source>
        <dbReference type="SAM" id="MobiDB-lite"/>
    </source>
</evidence>
<dbReference type="InterPro" id="IPR011075">
    <property type="entry name" value="TetR_C"/>
</dbReference>